<dbReference type="FunFam" id="2.60.40.10:FF:000270">
    <property type="entry name" value="Cell surface protein"/>
    <property type="match status" value="1"/>
</dbReference>
<dbReference type="InterPro" id="IPR022409">
    <property type="entry name" value="PKD/Chitinase_dom"/>
</dbReference>
<dbReference type="SMART" id="SM00089">
    <property type="entry name" value="PKD"/>
    <property type="match status" value="1"/>
</dbReference>
<keyword evidence="2" id="KW-1133">Transmembrane helix</keyword>
<organism evidence="4 5">
    <name type="scientific">Methanolacinia petrolearia (strain DSM 11571 / OCM 486 / SEBR 4847)</name>
    <name type="common">Methanoplanus petrolearius</name>
    <dbReference type="NCBI Taxonomy" id="679926"/>
    <lineage>
        <taxon>Archaea</taxon>
        <taxon>Methanobacteriati</taxon>
        <taxon>Methanobacteriota</taxon>
        <taxon>Stenosarchaea group</taxon>
        <taxon>Methanomicrobia</taxon>
        <taxon>Methanomicrobiales</taxon>
        <taxon>Methanomicrobiaceae</taxon>
        <taxon>Methanolacinia</taxon>
    </lineage>
</organism>
<name>E1RJQ2_METP4</name>
<dbReference type="InterPro" id="IPR026453">
    <property type="entry name" value="PGF_pre_PGF"/>
</dbReference>
<evidence type="ECO:0000259" key="3">
    <source>
        <dbReference type="PROSITE" id="PS50093"/>
    </source>
</evidence>
<feature type="transmembrane region" description="Helical" evidence="2">
    <location>
        <begin position="29"/>
        <end position="50"/>
    </location>
</feature>
<dbReference type="PROSITE" id="PS50093">
    <property type="entry name" value="PKD"/>
    <property type="match status" value="1"/>
</dbReference>
<reference evidence="4 5" key="1">
    <citation type="journal article" date="2010" name="Stand. Genomic Sci.">
        <title>Complete genome sequence of Methanoplanus petrolearius type strain (SEBR 4847).</title>
        <authorList>
            <person name="Brambilla E."/>
            <person name="Djao O.D."/>
            <person name="Daligault H."/>
            <person name="Lapidus A."/>
            <person name="Lucas S."/>
            <person name="Hammon N."/>
            <person name="Nolan M."/>
            <person name="Tice H."/>
            <person name="Cheng J.F."/>
            <person name="Han C."/>
            <person name="Tapia R."/>
            <person name="Goodwin L."/>
            <person name="Pitluck S."/>
            <person name="Liolios K."/>
            <person name="Ivanova N."/>
            <person name="Mavromatis K."/>
            <person name="Mikhailova N."/>
            <person name="Pati A."/>
            <person name="Chen A."/>
            <person name="Palaniappan K."/>
            <person name="Land M."/>
            <person name="Hauser L."/>
            <person name="Chang Y.J."/>
            <person name="Jeffries C.D."/>
            <person name="Rohde M."/>
            <person name="Spring S."/>
            <person name="Sikorski J."/>
            <person name="Goker M."/>
            <person name="Woyke T."/>
            <person name="Bristow J."/>
            <person name="Eisen J.A."/>
            <person name="Markowitz V."/>
            <person name="Hugenholtz P."/>
            <person name="Kyrpides N.C."/>
            <person name="Klenk H.P."/>
        </authorList>
    </citation>
    <scope>NUCLEOTIDE SEQUENCE [LARGE SCALE GENOMIC DNA]</scope>
    <source>
        <strain evidence="5">DSM 11571 / OCM 486 / SEBR 4847</strain>
    </source>
</reference>
<dbReference type="InterPro" id="IPR013783">
    <property type="entry name" value="Ig-like_fold"/>
</dbReference>
<keyword evidence="2" id="KW-0472">Membrane</keyword>
<dbReference type="SUPFAM" id="SSF49299">
    <property type="entry name" value="PKD domain"/>
    <property type="match status" value="1"/>
</dbReference>
<dbReference type="KEGG" id="mpi:Mpet_0932"/>
<dbReference type="SUPFAM" id="SSF63825">
    <property type="entry name" value="YWTD domain"/>
    <property type="match status" value="1"/>
</dbReference>
<dbReference type="STRING" id="679926.Mpet_0932"/>
<dbReference type="InterPro" id="IPR013211">
    <property type="entry name" value="LVIVD"/>
</dbReference>
<dbReference type="AlphaFoldDB" id="E1RJQ2"/>
<feature type="region of interest" description="Disordered" evidence="1">
    <location>
        <begin position="605"/>
        <end position="634"/>
    </location>
</feature>
<dbReference type="EMBL" id="CP002117">
    <property type="protein sequence ID" value="ADN35699.1"/>
    <property type="molecule type" value="Genomic_DNA"/>
</dbReference>
<dbReference type="Proteomes" id="UP000006565">
    <property type="component" value="Chromosome"/>
</dbReference>
<dbReference type="eggNOG" id="arCOG02516">
    <property type="taxonomic scope" value="Archaea"/>
</dbReference>
<dbReference type="Gene3D" id="2.60.40.10">
    <property type="entry name" value="Immunoglobulins"/>
    <property type="match status" value="1"/>
</dbReference>
<gene>
    <name evidence="4" type="ordered locus">Mpet_0932</name>
</gene>
<dbReference type="InterPro" id="IPR035986">
    <property type="entry name" value="PKD_dom_sf"/>
</dbReference>
<evidence type="ECO:0000256" key="1">
    <source>
        <dbReference type="SAM" id="MobiDB-lite"/>
    </source>
</evidence>
<evidence type="ECO:0000313" key="4">
    <source>
        <dbReference type="EMBL" id="ADN35699.1"/>
    </source>
</evidence>
<dbReference type="Pfam" id="PF18911">
    <property type="entry name" value="PKD_4"/>
    <property type="match status" value="1"/>
</dbReference>
<dbReference type="CDD" id="cd00146">
    <property type="entry name" value="PKD"/>
    <property type="match status" value="1"/>
</dbReference>
<feature type="domain" description="PKD" evidence="3">
    <location>
        <begin position="496"/>
        <end position="584"/>
    </location>
</feature>
<dbReference type="NCBIfam" id="TIGR04213">
    <property type="entry name" value="PGF_pre_PGF"/>
    <property type="match status" value="1"/>
</dbReference>
<feature type="compositionally biased region" description="Low complexity" evidence="1">
    <location>
        <begin position="605"/>
        <end position="620"/>
    </location>
</feature>
<accession>E1RJQ2</accession>
<dbReference type="InterPro" id="IPR000601">
    <property type="entry name" value="PKD_dom"/>
</dbReference>
<evidence type="ECO:0000256" key="2">
    <source>
        <dbReference type="SAM" id="Phobius"/>
    </source>
</evidence>
<protein>
    <submittedName>
        <fullName evidence="4">PKD domain containing protein</fullName>
    </submittedName>
</protein>
<keyword evidence="2" id="KW-0812">Transmembrane</keyword>
<sequence length="867" mass="92330">MRGSNHNLRSAFSIPFWHMEKNHSNFGKLWCVVAIIIFFEVIGLIAMVSAGPSIISFGSSNISGSYKPVDTLEINAVYDEALLSGSFISVLLNNNVSLTLDNLTTKISPRHEGSISNGNDGAVLDNPVSVYVKDNYAYIAVVDSDTLEIVDISDPSNPQHKGSYIDSQNLSRMRDVFVSGNYAYGISGDRGTLEIIDVSDPGHPVHAGRISDGENGAILNYSYSVYVSGNYAYVAIGGFSNNALEIVNISDPSAPSHVANVSDGENGAMLSLPKSVFVPDGYAYVASSGSDALEIINVSNPAAPAHAASVTNGVAGAMKYPLSVFVSGDYAYVVCRDSYSLEIINVSNPGDPVPEGAISYSNLDYSSVFVSGGYAYLTRYQDDVLEIIDVSVPSNPVSVANISNDNLNGVRSVFVSGGMAYLVSSLSKTLEIVSTGYSTLSGTYNVGTGEATPLLNVGLITAHDAISLDGMRTNSSKNLPPENLADSVRIEITDPLNASFDCMPLSGTAPLTVTFTDTSTGSPASWNWSFGDGLWFNTTDPASKNPHHEYSIAGNYTVSLNVSNASDSNTYTLADYIVVGTSGTSPPASSTGTATATITASPTATLTITPGSSSGSLHSSSRTRGESNTDTGTGFAENLNAGENVSFEMDKGAIYKVSITPVTNLRKLMITIRRDSSVPSSINTPDTDVYEYEFADLYYAGNSDLSGGTFWFKVKKSWITAGGYSSNDIVMLCYNEEAGEWEELKITYAGEEGACYYYTADISSFSLFAITISEGETMVLEETTPKVLHSTVKGTEKTVRAGIPASSVRATASGVSQINTDSSKRNSSWMSFAIPVILVILGVVIIIGLTGRKKYQKYPDWWDRDLK</sequence>
<evidence type="ECO:0000313" key="5">
    <source>
        <dbReference type="Proteomes" id="UP000006565"/>
    </source>
</evidence>
<keyword evidence="5" id="KW-1185">Reference proteome</keyword>
<dbReference type="eggNOG" id="arCOG03504">
    <property type="taxonomic scope" value="Archaea"/>
</dbReference>
<proteinExistence type="predicted"/>
<dbReference type="Pfam" id="PF08309">
    <property type="entry name" value="LVIVD"/>
    <property type="match status" value="6"/>
</dbReference>
<dbReference type="HOGENOM" id="CLU_330566_0_0_2"/>
<dbReference type="eggNOG" id="arCOG02565">
    <property type="taxonomic scope" value="Archaea"/>
</dbReference>
<feature type="transmembrane region" description="Helical" evidence="2">
    <location>
        <begin position="829"/>
        <end position="849"/>
    </location>
</feature>